<gene>
    <name evidence="1" type="ORF">GCM10023082_64140</name>
</gene>
<reference evidence="2" key="1">
    <citation type="journal article" date="2019" name="Int. J. Syst. Evol. Microbiol.">
        <title>The Global Catalogue of Microorganisms (GCM) 10K type strain sequencing project: providing services to taxonomists for standard genome sequencing and annotation.</title>
        <authorList>
            <consortium name="The Broad Institute Genomics Platform"/>
            <consortium name="The Broad Institute Genome Sequencing Center for Infectious Disease"/>
            <person name="Wu L."/>
            <person name="Ma J."/>
        </authorList>
    </citation>
    <scope>NUCLEOTIDE SEQUENCE [LARGE SCALE GENOMIC DNA]</scope>
    <source>
        <strain evidence="2">JCM 30846</strain>
    </source>
</reference>
<organism evidence="1 2">
    <name type="scientific">Streptomyces tremellae</name>
    <dbReference type="NCBI Taxonomy" id="1124239"/>
    <lineage>
        <taxon>Bacteria</taxon>
        <taxon>Bacillati</taxon>
        <taxon>Actinomycetota</taxon>
        <taxon>Actinomycetes</taxon>
        <taxon>Kitasatosporales</taxon>
        <taxon>Streptomycetaceae</taxon>
        <taxon>Streptomyces</taxon>
    </lineage>
</organism>
<evidence type="ECO:0000313" key="2">
    <source>
        <dbReference type="Proteomes" id="UP001499884"/>
    </source>
</evidence>
<dbReference type="Proteomes" id="UP001499884">
    <property type="component" value="Unassembled WGS sequence"/>
</dbReference>
<name>A0ABP7GCS1_9ACTN</name>
<comment type="caution">
    <text evidence="1">The sequence shown here is derived from an EMBL/GenBank/DDBJ whole genome shotgun (WGS) entry which is preliminary data.</text>
</comment>
<accession>A0ABP7GCS1</accession>
<dbReference type="EMBL" id="BAABEP010000092">
    <property type="protein sequence ID" value="GAA3761301.1"/>
    <property type="molecule type" value="Genomic_DNA"/>
</dbReference>
<proteinExistence type="predicted"/>
<keyword evidence="2" id="KW-1185">Reference proteome</keyword>
<protein>
    <submittedName>
        <fullName evidence="1">Uncharacterized protein</fullName>
    </submittedName>
</protein>
<sequence length="267" mass="28507">MGTSTRWEGPGGRSGGMAAQWTRVSNRMSRWNGSRPQAEQRLDEIFDDHLDVLRRTIREDQSAFGLVNAATEAGYRLADAMATLVDEGPDIVEDPEAFLARFTNEVGGRGGTLTDAAIRRAAADTAERLLERQQAESGGGASAGGGLAGDLLCLLYQWFFANIVSEFLHSVIAEKVKLVAPVLPVLDPGDHIADWVADKVLSLVPNPCEEAAELVEKAKSVVSDIEDPVGSLPEIARSLVPGTVGKVLGLVVENIPGFQEGDEEESA</sequence>
<dbReference type="RefSeq" id="WP_345655404.1">
    <property type="nucleotide sequence ID" value="NZ_BAABEP010000092.1"/>
</dbReference>
<evidence type="ECO:0000313" key="1">
    <source>
        <dbReference type="EMBL" id="GAA3761301.1"/>
    </source>
</evidence>